<organism evidence="1 2">
    <name type="scientific">Ignavibacterium album (strain DSM 19864 / JCM 16511 / NBRC 101810 / Mat9-16)</name>
    <dbReference type="NCBI Taxonomy" id="945713"/>
    <lineage>
        <taxon>Bacteria</taxon>
        <taxon>Pseudomonadati</taxon>
        <taxon>Ignavibacteriota</taxon>
        <taxon>Ignavibacteria</taxon>
        <taxon>Ignavibacteriales</taxon>
        <taxon>Ignavibacteriaceae</taxon>
        <taxon>Ignavibacterium</taxon>
    </lineage>
</organism>
<dbReference type="RefSeq" id="WP_014561155.1">
    <property type="nucleotide sequence ID" value="NC_017464.1"/>
</dbReference>
<dbReference type="AlphaFoldDB" id="I0ALZ9"/>
<sequence>MSNNSKHEKKYCPKCGKAFECKPGNITQCQCFGVPLNSEELYFIKEIYDDCLCADCMLKMKQVYKEKRILKYYSSITQDDI</sequence>
<dbReference type="EMBL" id="CP003418">
    <property type="protein sequence ID" value="AFH50006.1"/>
    <property type="molecule type" value="Genomic_DNA"/>
</dbReference>
<proteinExistence type="predicted"/>
<dbReference type="OrthoDB" id="9800168at2"/>
<dbReference type="HOGENOM" id="CLU_193520_0_0_10"/>
<dbReference type="KEGG" id="ial:IALB_2303"/>
<evidence type="ECO:0000313" key="1">
    <source>
        <dbReference type="EMBL" id="AFH50006.1"/>
    </source>
</evidence>
<evidence type="ECO:0008006" key="3">
    <source>
        <dbReference type="Google" id="ProtNLM"/>
    </source>
</evidence>
<dbReference type="STRING" id="945713.IALB_2303"/>
<protein>
    <recommendedName>
        <fullName evidence="3">Cysteine-rich CWC</fullName>
    </recommendedName>
</protein>
<name>I0ALZ9_IGNAJ</name>
<accession>I0ALZ9</accession>
<reference evidence="1 2" key="1">
    <citation type="journal article" date="2012" name="Front. Microbiol.">
        <title>Complete genome of Ignavibacterium album, a metabolically versatile, flagellated, facultative anaerobe from the phylum Chlorobi.</title>
        <authorList>
            <person name="Liu Z."/>
            <person name="Frigaard N.-U."/>
            <person name="Vogl K."/>
            <person name="Iino T."/>
            <person name="Ohkuma M."/>
            <person name="Overmann J."/>
            <person name="Bryant D.A."/>
        </authorList>
    </citation>
    <scope>NUCLEOTIDE SEQUENCE [LARGE SCALE GENOMIC DNA]</scope>
    <source>
        <strain evidence="2">DSM 19864 / JCM 16511 / NBRC 101810 / Mat9-16</strain>
    </source>
</reference>
<gene>
    <name evidence="1" type="ordered locus">IALB_2303</name>
</gene>
<dbReference type="eggNOG" id="ENOG5033E5G">
    <property type="taxonomic scope" value="Bacteria"/>
</dbReference>
<dbReference type="Proteomes" id="UP000007394">
    <property type="component" value="Chromosome"/>
</dbReference>
<keyword evidence="2" id="KW-1185">Reference proteome</keyword>
<evidence type="ECO:0000313" key="2">
    <source>
        <dbReference type="Proteomes" id="UP000007394"/>
    </source>
</evidence>
<dbReference type="Pfam" id="PF14375">
    <property type="entry name" value="Cys_rich_CWC"/>
    <property type="match status" value="1"/>
</dbReference>
<dbReference type="InterPro" id="IPR032720">
    <property type="entry name" value="Cys_rich_CWC"/>
</dbReference>